<organism evidence="9 10">
    <name type="scientific">Cohnella faecalis</name>
    <dbReference type="NCBI Taxonomy" id="2315694"/>
    <lineage>
        <taxon>Bacteria</taxon>
        <taxon>Bacillati</taxon>
        <taxon>Bacillota</taxon>
        <taxon>Bacilli</taxon>
        <taxon>Bacillales</taxon>
        <taxon>Paenibacillaceae</taxon>
        <taxon>Cohnella</taxon>
    </lineage>
</organism>
<sequence>MQTNLLLLLGSNFYELNAALQEQLYKQFYNFLYRPVMQLIHDHSATEDIIQETFLTTLRKPPKDVLDEPRFKAWIKIVAKNNVINHLRKTKNYRTDISLESVISMGIPFAAASESVELQAELNSLKEQISLHLKEMRPDHRAVLEMKWKKGLSYKEIADELHETEDTIRQKLFRARMSLKNKLQQEWGKMK</sequence>
<dbReference type="RefSeq" id="WP_119148829.1">
    <property type="nucleotide sequence ID" value="NZ_JBHSOV010000021.1"/>
</dbReference>
<keyword evidence="4 6" id="KW-0238">DNA-binding</keyword>
<dbReference type="CDD" id="cd06171">
    <property type="entry name" value="Sigma70_r4"/>
    <property type="match status" value="1"/>
</dbReference>
<dbReference type="InterPro" id="IPR014284">
    <property type="entry name" value="RNA_pol_sigma-70_dom"/>
</dbReference>
<dbReference type="GO" id="GO:0016987">
    <property type="term" value="F:sigma factor activity"/>
    <property type="evidence" value="ECO:0007669"/>
    <property type="project" value="UniProtKB-KW"/>
</dbReference>
<evidence type="ECO:0000259" key="8">
    <source>
        <dbReference type="Pfam" id="PF04545"/>
    </source>
</evidence>
<evidence type="ECO:0000313" key="9">
    <source>
        <dbReference type="EMBL" id="RIE03757.1"/>
    </source>
</evidence>
<keyword evidence="2 6" id="KW-0805">Transcription regulation</keyword>
<keyword evidence="5 6" id="KW-0804">Transcription</keyword>
<dbReference type="GO" id="GO:0006352">
    <property type="term" value="P:DNA-templated transcription initiation"/>
    <property type="evidence" value="ECO:0007669"/>
    <property type="project" value="InterPro"/>
</dbReference>
<dbReference type="InterPro" id="IPR013325">
    <property type="entry name" value="RNA_pol_sigma_r2"/>
</dbReference>
<comment type="caution">
    <text evidence="9">The sequence shown here is derived from an EMBL/GenBank/DDBJ whole genome shotgun (WGS) entry which is preliminary data.</text>
</comment>
<dbReference type="SUPFAM" id="SSF88659">
    <property type="entry name" value="Sigma3 and sigma4 domains of RNA polymerase sigma factors"/>
    <property type="match status" value="1"/>
</dbReference>
<proteinExistence type="inferred from homology"/>
<dbReference type="InterPro" id="IPR007627">
    <property type="entry name" value="RNA_pol_sigma70_r2"/>
</dbReference>
<evidence type="ECO:0000256" key="2">
    <source>
        <dbReference type="ARBA" id="ARBA00023015"/>
    </source>
</evidence>
<dbReference type="AlphaFoldDB" id="A0A398CV42"/>
<dbReference type="Pfam" id="PF04545">
    <property type="entry name" value="Sigma70_r4"/>
    <property type="match status" value="1"/>
</dbReference>
<evidence type="ECO:0000256" key="4">
    <source>
        <dbReference type="ARBA" id="ARBA00023125"/>
    </source>
</evidence>
<comment type="similarity">
    <text evidence="1 6">Belongs to the sigma-70 factor family. ECF subfamily.</text>
</comment>
<protein>
    <recommendedName>
        <fullName evidence="6">RNA polymerase sigma factor</fullName>
    </recommendedName>
</protein>
<accession>A0A398CV42</accession>
<dbReference type="OrthoDB" id="2657224at2"/>
<evidence type="ECO:0000256" key="5">
    <source>
        <dbReference type="ARBA" id="ARBA00023163"/>
    </source>
</evidence>
<dbReference type="GO" id="GO:0003677">
    <property type="term" value="F:DNA binding"/>
    <property type="evidence" value="ECO:0007669"/>
    <property type="project" value="UniProtKB-KW"/>
</dbReference>
<dbReference type="InterPro" id="IPR013324">
    <property type="entry name" value="RNA_pol_sigma_r3/r4-like"/>
</dbReference>
<dbReference type="Gene3D" id="1.10.10.10">
    <property type="entry name" value="Winged helix-like DNA-binding domain superfamily/Winged helix DNA-binding domain"/>
    <property type="match status" value="1"/>
</dbReference>
<evidence type="ECO:0000256" key="3">
    <source>
        <dbReference type="ARBA" id="ARBA00023082"/>
    </source>
</evidence>
<dbReference type="NCBIfam" id="TIGR02937">
    <property type="entry name" value="sigma70-ECF"/>
    <property type="match status" value="1"/>
</dbReference>
<keyword evidence="10" id="KW-1185">Reference proteome</keyword>
<dbReference type="Gene3D" id="1.10.1740.10">
    <property type="match status" value="1"/>
</dbReference>
<name>A0A398CV42_9BACL</name>
<feature type="domain" description="RNA polymerase sigma-70 region 2" evidence="7">
    <location>
        <begin position="24"/>
        <end position="91"/>
    </location>
</feature>
<reference evidence="9 10" key="1">
    <citation type="submission" date="2018-09" db="EMBL/GenBank/DDBJ databases">
        <title>Cohnella cavernae sp. nov., isolated from a karst cave.</title>
        <authorList>
            <person name="Zhu H."/>
        </authorList>
    </citation>
    <scope>NUCLEOTIDE SEQUENCE [LARGE SCALE GENOMIC DNA]</scope>
    <source>
        <strain evidence="9 10">K2E09-144</strain>
    </source>
</reference>
<dbReference type="InterPro" id="IPR007630">
    <property type="entry name" value="RNA_pol_sigma70_r4"/>
</dbReference>
<evidence type="ECO:0000259" key="7">
    <source>
        <dbReference type="Pfam" id="PF04542"/>
    </source>
</evidence>
<gene>
    <name evidence="9" type="ORF">D3H35_09370</name>
</gene>
<evidence type="ECO:0000313" key="10">
    <source>
        <dbReference type="Proteomes" id="UP000266340"/>
    </source>
</evidence>
<dbReference type="Proteomes" id="UP000266340">
    <property type="component" value="Unassembled WGS sequence"/>
</dbReference>
<dbReference type="SUPFAM" id="SSF88946">
    <property type="entry name" value="Sigma2 domain of RNA polymerase sigma factors"/>
    <property type="match status" value="1"/>
</dbReference>
<dbReference type="PANTHER" id="PTHR43133:SF52">
    <property type="entry name" value="ECF RNA POLYMERASE SIGMA FACTOR SIGL"/>
    <property type="match status" value="1"/>
</dbReference>
<dbReference type="InterPro" id="IPR036388">
    <property type="entry name" value="WH-like_DNA-bd_sf"/>
</dbReference>
<feature type="domain" description="RNA polymerase sigma-70 region 4" evidence="8">
    <location>
        <begin position="133"/>
        <end position="180"/>
    </location>
</feature>
<dbReference type="EMBL" id="QXJM01000030">
    <property type="protein sequence ID" value="RIE03757.1"/>
    <property type="molecule type" value="Genomic_DNA"/>
</dbReference>
<dbReference type="InterPro" id="IPR039425">
    <property type="entry name" value="RNA_pol_sigma-70-like"/>
</dbReference>
<keyword evidence="3 6" id="KW-0731">Sigma factor</keyword>
<dbReference type="PROSITE" id="PS01063">
    <property type="entry name" value="SIGMA70_ECF"/>
    <property type="match status" value="1"/>
</dbReference>
<evidence type="ECO:0000256" key="1">
    <source>
        <dbReference type="ARBA" id="ARBA00010641"/>
    </source>
</evidence>
<dbReference type="PANTHER" id="PTHR43133">
    <property type="entry name" value="RNA POLYMERASE ECF-TYPE SIGMA FACTO"/>
    <property type="match status" value="1"/>
</dbReference>
<dbReference type="InterPro" id="IPR000838">
    <property type="entry name" value="RNA_pol_sigma70_ECF_CS"/>
</dbReference>
<evidence type="ECO:0000256" key="6">
    <source>
        <dbReference type="RuleBase" id="RU000716"/>
    </source>
</evidence>
<dbReference type="Pfam" id="PF04542">
    <property type="entry name" value="Sigma70_r2"/>
    <property type="match status" value="1"/>
</dbReference>